<dbReference type="GO" id="GO:0009897">
    <property type="term" value="C:external side of plasma membrane"/>
    <property type="evidence" value="ECO:0007669"/>
    <property type="project" value="TreeGrafter"/>
</dbReference>
<reference evidence="13" key="1">
    <citation type="submission" date="2025-08" db="UniProtKB">
        <authorList>
            <consortium name="RefSeq"/>
        </authorList>
    </citation>
    <scope>IDENTIFICATION</scope>
    <source>
        <tissue evidence="13">Muscle</tissue>
    </source>
</reference>
<evidence type="ECO:0000256" key="3">
    <source>
        <dbReference type="ARBA" id="ARBA00022989"/>
    </source>
</evidence>
<dbReference type="InParanoid" id="A0A6J2KYG1"/>
<keyword evidence="5 7" id="KW-1015">Disulfide bond</keyword>
<name>A0A6J2KYG1_9CHIR</name>
<dbReference type="KEGG" id="pdic:114489313"/>
<dbReference type="RefSeq" id="XP_028359098.2">
    <property type="nucleotide sequence ID" value="XM_028503297.2"/>
</dbReference>
<evidence type="ECO:0000259" key="9">
    <source>
        <dbReference type="PROSITE" id="PS50026"/>
    </source>
</evidence>
<evidence type="ECO:0000256" key="7">
    <source>
        <dbReference type="PROSITE-ProRule" id="PRU00076"/>
    </source>
</evidence>
<dbReference type="PROSITE" id="PS50026">
    <property type="entry name" value="EGF_3"/>
    <property type="match status" value="1"/>
</dbReference>
<dbReference type="InterPro" id="IPR006586">
    <property type="entry name" value="ADAM_Cys-rich"/>
</dbReference>
<dbReference type="InterPro" id="IPR034027">
    <property type="entry name" value="Reprolysin_adamalysin"/>
</dbReference>
<comment type="caution">
    <text evidence="7">Lacks conserved residue(s) required for the propagation of feature annotation.</text>
</comment>
<dbReference type="SUPFAM" id="SSF57552">
    <property type="entry name" value="Blood coagulation inhibitor (disintegrin)"/>
    <property type="match status" value="1"/>
</dbReference>
<sequence>MSSPTLCHTLSLLPSPLSGPSLGRFSVTISLVASGLGRWLGPGFCEDPPFLHSHGQLSLSGDMRWAEGSVTLRMPLLLLGLWVVLAPAQHSQGRPSWRYISSEVVIPRKELHHGKGVQAPGWLSYSLRFGGQRHVIHMRRKKLFLPRHLVLMTQDDQGTLQVDYPFVPLDCYYFGYLEEVPFSTVTMDTCYGGLIGMMKLDDLAYEIQPLKDSPSFEHIVSQIVADSNATGPMYTLGYKEERHPLFSQVNASAASRLSSKTYASHQGFFKGCLISANSVYRQYNNVSTCAKFLVNLGSLINSMLQNVDIRYYISSLVIYNQGDPTSMSNYNIPGNAFHSHYISNIFLPLRPQTSLVVIQDGPHDNSFTPVLYGICKDTNLLMLGVFSRHYFMLSIIATQLTARSFGFYYDEPECVCQRRTTCIMYRIPLITDAFSNCSMLHASHIINPYKNYCTYSTDFQYFNSSLTLAMCGNSVVDDGEECDCGSFKQCYTNACCQSDCTFRPGSACNTGMCCTNCSFSPPGTLCRPIQNICDLPEYCLGLTSTCPEDVYLQDGTPCSEVSYCYHGNCTDRSVHCKEIFGEGAINAPDACYTMNKRGNRFGHCRRDTIPPTIICADADIQCGRLQCTNVTHLPRLQDHVGFHQSVIQGSLCFGVDLHIGTYTTDVGHVRPGTPCGGGYYCNNSVCNASVADMNYDCEPNKCNYRGVCNSKRNCHCHIGWEPPRCINKGAGGSLDSGPPPRRMRSVRQSDKSVVYFRVVFGRMYAFIAALLFGVATNVKIIKTTPTQETAI</sequence>
<dbReference type="PANTHER" id="PTHR11905:SF140">
    <property type="entry name" value="A DISINTEGRIN AND METALLOPEPTIDASE DOMAIN 6-RELATED"/>
    <property type="match status" value="1"/>
</dbReference>
<evidence type="ECO:0000256" key="5">
    <source>
        <dbReference type="ARBA" id="ARBA00023157"/>
    </source>
</evidence>
<dbReference type="GeneID" id="114489313"/>
<dbReference type="PROSITE" id="PS00427">
    <property type="entry name" value="DISINTEGRIN_1"/>
    <property type="match status" value="1"/>
</dbReference>
<dbReference type="InterPro" id="IPR036436">
    <property type="entry name" value="Disintegrin_dom_sf"/>
</dbReference>
<evidence type="ECO:0000259" key="11">
    <source>
        <dbReference type="PROSITE" id="PS50215"/>
    </source>
</evidence>
<dbReference type="Pfam" id="PF00200">
    <property type="entry name" value="Disintegrin"/>
    <property type="match status" value="1"/>
</dbReference>
<dbReference type="InterPro" id="IPR000742">
    <property type="entry name" value="EGF"/>
</dbReference>
<dbReference type="InterPro" id="IPR018358">
    <property type="entry name" value="Disintegrin_CS"/>
</dbReference>
<evidence type="ECO:0000256" key="8">
    <source>
        <dbReference type="SAM" id="Phobius"/>
    </source>
</evidence>
<proteinExistence type="predicted"/>
<keyword evidence="3 8" id="KW-1133">Transmembrane helix</keyword>
<dbReference type="PROSITE" id="PS01186">
    <property type="entry name" value="EGF_2"/>
    <property type="match status" value="1"/>
</dbReference>
<evidence type="ECO:0000313" key="12">
    <source>
        <dbReference type="Proteomes" id="UP000504628"/>
    </source>
</evidence>
<comment type="subcellular location">
    <subcellularLocation>
        <location evidence="1">Membrane</location>
        <topology evidence="1">Single-pass type I membrane protein</topology>
    </subcellularLocation>
</comment>
<feature type="transmembrane region" description="Helical" evidence="8">
    <location>
        <begin position="754"/>
        <end position="775"/>
    </location>
</feature>
<evidence type="ECO:0000256" key="6">
    <source>
        <dbReference type="PROSITE-ProRule" id="PRU00068"/>
    </source>
</evidence>
<dbReference type="Proteomes" id="UP000504628">
    <property type="component" value="Chromosome 15"/>
</dbReference>
<dbReference type="Pfam" id="PF01562">
    <property type="entry name" value="Pep_M12B_propep"/>
    <property type="match status" value="1"/>
</dbReference>
<dbReference type="GO" id="GO:1990913">
    <property type="term" value="C:sperm head plasma membrane"/>
    <property type="evidence" value="ECO:0007669"/>
    <property type="project" value="TreeGrafter"/>
</dbReference>
<dbReference type="Pfam" id="PF08516">
    <property type="entry name" value="ADAM_CR"/>
    <property type="match status" value="1"/>
</dbReference>
<dbReference type="InterPro" id="IPR024079">
    <property type="entry name" value="MetalloPept_cat_dom_sf"/>
</dbReference>
<dbReference type="SUPFAM" id="SSF55486">
    <property type="entry name" value="Metalloproteases ('zincins'), catalytic domain"/>
    <property type="match status" value="1"/>
</dbReference>
<keyword evidence="2 8" id="KW-0812">Transmembrane</keyword>
<feature type="disulfide bond" evidence="7">
    <location>
        <begin position="716"/>
        <end position="725"/>
    </location>
</feature>
<accession>A0A6J2KYG1</accession>
<dbReference type="PANTHER" id="PTHR11905">
    <property type="entry name" value="ADAM A DISINTEGRIN AND METALLOPROTEASE DOMAIN"/>
    <property type="match status" value="1"/>
</dbReference>
<gene>
    <name evidence="13" type="primary">LOC114489313</name>
</gene>
<feature type="domain" description="Peptidase M12B" evidence="11">
    <location>
        <begin position="267"/>
        <end position="458"/>
    </location>
</feature>
<dbReference type="InterPro" id="IPR001762">
    <property type="entry name" value="Disintegrin_dom"/>
</dbReference>
<keyword evidence="12" id="KW-1185">Reference proteome</keyword>
<dbReference type="AlphaFoldDB" id="A0A6J2KYG1"/>
<keyword evidence="7" id="KW-0245">EGF-like domain</keyword>
<dbReference type="PROSITE" id="PS50214">
    <property type="entry name" value="DISINTEGRIN_2"/>
    <property type="match status" value="1"/>
</dbReference>
<protein>
    <submittedName>
        <fullName evidence="13">Disintegrin and metalloproteinase domain-containing protein 20-like</fullName>
    </submittedName>
</protein>
<dbReference type="InterPro" id="IPR002870">
    <property type="entry name" value="Peptidase_M12B_N"/>
</dbReference>
<dbReference type="Pfam" id="PF01421">
    <property type="entry name" value="Reprolysin"/>
    <property type="match status" value="1"/>
</dbReference>
<evidence type="ECO:0000259" key="10">
    <source>
        <dbReference type="PROSITE" id="PS50214"/>
    </source>
</evidence>
<dbReference type="PROSITE" id="PS50215">
    <property type="entry name" value="ADAM_MEPRO"/>
    <property type="match status" value="1"/>
</dbReference>
<dbReference type="SMART" id="SM00608">
    <property type="entry name" value="ACR"/>
    <property type="match status" value="1"/>
</dbReference>
<keyword evidence="4 8" id="KW-0472">Membrane</keyword>
<evidence type="ECO:0000256" key="4">
    <source>
        <dbReference type="ARBA" id="ARBA00023136"/>
    </source>
</evidence>
<evidence type="ECO:0000313" key="13">
    <source>
        <dbReference type="RefSeq" id="XP_028359098.2"/>
    </source>
</evidence>
<organism evidence="12 13">
    <name type="scientific">Phyllostomus discolor</name>
    <name type="common">pale spear-nosed bat</name>
    <dbReference type="NCBI Taxonomy" id="89673"/>
    <lineage>
        <taxon>Eukaryota</taxon>
        <taxon>Metazoa</taxon>
        <taxon>Chordata</taxon>
        <taxon>Craniata</taxon>
        <taxon>Vertebrata</taxon>
        <taxon>Euteleostomi</taxon>
        <taxon>Mammalia</taxon>
        <taxon>Eutheria</taxon>
        <taxon>Laurasiatheria</taxon>
        <taxon>Chiroptera</taxon>
        <taxon>Yangochiroptera</taxon>
        <taxon>Phyllostomidae</taxon>
        <taxon>Phyllostominae</taxon>
        <taxon>Phyllostomus</taxon>
    </lineage>
</organism>
<dbReference type="CDD" id="cd04269">
    <property type="entry name" value="ZnMc_adamalysin_II_like"/>
    <property type="match status" value="1"/>
</dbReference>
<dbReference type="SMART" id="SM00050">
    <property type="entry name" value="DISIN"/>
    <property type="match status" value="1"/>
</dbReference>
<dbReference type="Gene3D" id="4.10.70.10">
    <property type="entry name" value="Disintegrin domain"/>
    <property type="match status" value="1"/>
</dbReference>
<dbReference type="GO" id="GO:0006508">
    <property type="term" value="P:proteolysis"/>
    <property type="evidence" value="ECO:0007669"/>
    <property type="project" value="InterPro"/>
</dbReference>
<dbReference type="PRINTS" id="PR00289">
    <property type="entry name" value="DISINTEGRIN"/>
</dbReference>
<dbReference type="GO" id="GO:0008584">
    <property type="term" value="P:male gonad development"/>
    <property type="evidence" value="ECO:0007669"/>
    <property type="project" value="TreeGrafter"/>
</dbReference>
<dbReference type="GO" id="GO:0004222">
    <property type="term" value="F:metalloendopeptidase activity"/>
    <property type="evidence" value="ECO:0007669"/>
    <property type="project" value="InterPro"/>
</dbReference>
<evidence type="ECO:0000256" key="1">
    <source>
        <dbReference type="ARBA" id="ARBA00004479"/>
    </source>
</evidence>
<dbReference type="FunFam" id="4.10.70.10:FF:000001">
    <property type="entry name" value="Disintegrin and metalloproteinase domain-containing protein 22"/>
    <property type="match status" value="1"/>
</dbReference>
<feature type="domain" description="EGF-like" evidence="9">
    <location>
        <begin position="693"/>
        <end position="726"/>
    </location>
</feature>
<evidence type="ECO:0000256" key="2">
    <source>
        <dbReference type="ARBA" id="ARBA00022692"/>
    </source>
</evidence>
<feature type="disulfide bond" evidence="6">
    <location>
        <begin position="526"/>
        <end position="546"/>
    </location>
</feature>
<dbReference type="OrthoDB" id="5951731at2759"/>
<dbReference type="InterPro" id="IPR001590">
    <property type="entry name" value="Peptidase_M12B"/>
</dbReference>
<dbReference type="Gene3D" id="3.40.390.10">
    <property type="entry name" value="Collagenase (Catalytic Domain)"/>
    <property type="match status" value="1"/>
</dbReference>
<feature type="domain" description="Disintegrin" evidence="10">
    <location>
        <begin position="468"/>
        <end position="554"/>
    </location>
</feature>